<evidence type="ECO:0000313" key="9">
    <source>
        <dbReference type="Proteomes" id="UP001501183"/>
    </source>
</evidence>
<proteinExistence type="inferred from homology"/>
<dbReference type="InterPro" id="IPR012506">
    <property type="entry name" value="TMEM86B-like"/>
</dbReference>
<evidence type="ECO:0000256" key="6">
    <source>
        <dbReference type="SAM" id="MobiDB-lite"/>
    </source>
</evidence>
<evidence type="ECO:0000256" key="4">
    <source>
        <dbReference type="ARBA" id="ARBA00022989"/>
    </source>
</evidence>
<comment type="subcellular location">
    <subcellularLocation>
        <location evidence="1">Membrane</location>
        <topology evidence="1">Multi-pass membrane protein</topology>
    </subcellularLocation>
</comment>
<evidence type="ECO:0000256" key="7">
    <source>
        <dbReference type="SAM" id="Phobius"/>
    </source>
</evidence>
<dbReference type="PANTHER" id="PTHR31885">
    <property type="entry name" value="GH04784P"/>
    <property type="match status" value="1"/>
</dbReference>
<evidence type="ECO:0000256" key="3">
    <source>
        <dbReference type="ARBA" id="ARBA00022692"/>
    </source>
</evidence>
<feature type="region of interest" description="Disordered" evidence="6">
    <location>
        <begin position="224"/>
        <end position="245"/>
    </location>
</feature>
<evidence type="ECO:0008006" key="10">
    <source>
        <dbReference type="Google" id="ProtNLM"/>
    </source>
</evidence>
<dbReference type="RefSeq" id="WP_345342651.1">
    <property type="nucleotide sequence ID" value="NZ_BAABFB010000023.1"/>
</dbReference>
<evidence type="ECO:0000313" key="8">
    <source>
        <dbReference type="EMBL" id="GAA4474392.1"/>
    </source>
</evidence>
<gene>
    <name evidence="8" type="ORF">GCM10023094_09920</name>
</gene>
<name>A0ABP8NYY1_9NOCA</name>
<evidence type="ECO:0000256" key="5">
    <source>
        <dbReference type="ARBA" id="ARBA00023136"/>
    </source>
</evidence>
<reference evidence="9" key="1">
    <citation type="journal article" date="2019" name="Int. J. Syst. Evol. Microbiol.">
        <title>The Global Catalogue of Microorganisms (GCM) 10K type strain sequencing project: providing services to taxonomists for standard genome sequencing and annotation.</title>
        <authorList>
            <consortium name="The Broad Institute Genomics Platform"/>
            <consortium name="The Broad Institute Genome Sequencing Center for Infectious Disease"/>
            <person name="Wu L."/>
            <person name="Ma J."/>
        </authorList>
    </citation>
    <scope>NUCLEOTIDE SEQUENCE [LARGE SCALE GENOMIC DNA]</scope>
    <source>
        <strain evidence="9">JCM 32206</strain>
    </source>
</reference>
<keyword evidence="9" id="KW-1185">Reference proteome</keyword>
<organism evidence="8 9">
    <name type="scientific">Rhodococcus olei</name>
    <dbReference type="NCBI Taxonomy" id="2161675"/>
    <lineage>
        <taxon>Bacteria</taxon>
        <taxon>Bacillati</taxon>
        <taxon>Actinomycetota</taxon>
        <taxon>Actinomycetes</taxon>
        <taxon>Mycobacteriales</taxon>
        <taxon>Nocardiaceae</taxon>
        <taxon>Rhodococcus</taxon>
    </lineage>
</organism>
<evidence type="ECO:0000256" key="2">
    <source>
        <dbReference type="ARBA" id="ARBA00007375"/>
    </source>
</evidence>
<accession>A0ABP8NYY1</accession>
<dbReference type="Proteomes" id="UP001501183">
    <property type="component" value="Unassembled WGS sequence"/>
</dbReference>
<comment type="caution">
    <text evidence="8">The sequence shown here is derived from an EMBL/GenBank/DDBJ whole genome shotgun (WGS) entry which is preliminary data.</text>
</comment>
<protein>
    <recommendedName>
        <fullName evidence="10">Membrane protein YhhN</fullName>
    </recommendedName>
</protein>
<feature type="transmembrane region" description="Helical" evidence="7">
    <location>
        <begin position="90"/>
        <end position="109"/>
    </location>
</feature>
<keyword evidence="5 7" id="KW-0472">Membrane</keyword>
<feature type="transmembrane region" description="Helical" evidence="7">
    <location>
        <begin position="147"/>
        <end position="165"/>
    </location>
</feature>
<dbReference type="EMBL" id="BAABFB010000023">
    <property type="protein sequence ID" value="GAA4474392.1"/>
    <property type="molecule type" value="Genomic_DNA"/>
</dbReference>
<keyword evidence="3 7" id="KW-0812">Transmembrane</keyword>
<sequence length="245" mass="25143">MILDRPPRRSATLTAAGFATVAVVHLGAQLADAGAVSRVSQWLLMPLLAATMALATTAPRSRLVRTTLLALAFSWLGDTAPSLFDGDAAFLVMIAFFLLAQLAYVVAFLPYAAASVATRPAVVMYLAAVAGLVVACAPGAGVLLVPALIYGLCLGTTAVLSTGLGRVAGTGGALFLLSDAMIALGAFAEWFTPPAEGFWVMLTYIAGQTLLVWGVLATDKAESAPERLRPPDGEFGAGATTSSGR</sequence>
<dbReference type="PANTHER" id="PTHR31885:SF6">
    <property type="entry name" value="GH04784P"/>
    <property type="match status" value="1"/>
</dbReference>
<evidence type="ECO:0000256" key="1">
    <source>
        <dbReference type="ARBA" id="ARBA00004141"/>
    </source>
</evidence>
<feature type="transmembrane region" description="Helical" evidence="7">
    <location>
        <begin position="197"/>
        <end position="217"/>
    </location>
</feature>
<feature type="transmembrane region" description="Helical" evidence="7">
    <location>
        <begin position="121"/>
        <end position="141"/>
    </location>
</feature>
<dbReference type="Pfam" id="PF07947">
    <property type="entry name" value="YhhN"/>
    <property type="match status" value="1"/>
</dbReference>
<comment type="similarity">
    <text evidence="2">Belongs to the TMEM86 family.</text>
</comment>
<keyword evidence="4 7" id="KW-1133">Transmembrane helix</keyword>
<feature type="transmembrane region" description="Helical" evidence="7">
    <location>
        <begin position="172"/>
        <end position="191"/>
    </location>
</feature>